<keyword evidence="3" id="KW-1185">Reference proteome</keyword>
<sequence length="22" mass="2383">MHSGYSQPGSPYNHQYNGLTSG</sequence>
<dbReference type="Proteomes" id="UP000663873">
    <property type="component" value="Unassembled WGS sequence"/>
</dbReference>
<protein>
    <submittedName>
        <fullName evidence="2">Uncharacterized protein</fullName>
    </submittedName>
</protein>
<evidence type="ECO:0000313" key="3">
    <source>
        <dbReference type="Proteomes" id="UP000663873"/>
    </source>
</evidence>
<evidence type="ECO:0000256" key="1">
    <source>
        <dbReference type="SAM" id="MobiDB-lite"/>
    </source>
</evidence>
<proteinExistence type="predicted"/>
<accession>A0A821CZ36</accession>
<evidence type="ECO:0000313" key="2">
    <source>
        <dbReference type="EMBL" id="CAF4613656.1"/>
    </source>
</evidence>
<organism evidence="2 3">
    <name type="scientific">Rotaria socialis</name>
    <dbReference type="NCBI Taxonomy" id="392032"/>
    <lineage>
        <taxon>Eukaryota</taxon>
        <taxon>Metazoa</taxon>
        <taxon>Spiralia</taxon>
        <taxon>Gnathifera</taxon>
        <taxon>Rotifera</taxon>
        <taxon>Eurotatoria</taxon>
        <taxon>Bdelloidea</taxon>
        <taxon>Philodinida</taxon>
        <taxon>Philodinidae</taxon>
        <taxon>Rotaria</taxon>
    </lineage>
</organism>
<comment type="caution">
    <text evidence="2">The sequence shown here is derived from an EMBL/GenBank/DDBJ whole genome shotgun (WGS) entry which is preliminary data.</text>
</comment>
<reference evidence="2" key="1">
    <citation type="submission" date="2021-02" db="EMBL/GenBank/DDBJ databases">
        <authorList>
            <person name="Nowell W R."/>
        </authorList>
    </citation>
    <scope>NUCLEOTIDE SEQUENCE</scope>
</reference>
<feature type="region of interest" description="Disordered" evidence="1">
    <location>
        <begin position="1"/>
        <end position="22"/>
    </location>
</feature>
<name>A0A821CZ36_9BILA</name>
<gene>
    <name evidence="2" type="ORF">UJA718_LOCUS31612</name>
</gene>
<feature type="non-terminal residue" evidence="2">
    <location>
        <position position="22"/>
    </location>
</feature>
<dbReference type="EMBL" id="CAJOBP010026681">
    <property type="protein sequence ID" value="CAF4613656.1"/>
    <property type="molecule type" value="Genomic_DNA"/>
</dbReference>
<dbReference type="AlphaFoldDB" id="A0A821CZ36"/>